<evidence type="ECO:0000256" key="3">
    <source>
        <dbReference type="SAM" id="Phobius"/>
    </source>
</evidence>
<keyword evidence="3" id="KW-0472">Membrane</keyword>
<keyword evidence="2 3" id="KW-1133">Transmembrane helix</keyword>
<feature type="domain" description="GGDEF" evidence="6">
    <location>
        <begin position="438"/>
        <end position="582"/>
    </location>
</feature>
<reference evidence="7 8" key="1">
    <citation type="submission" date="2024-10" db="EMBL/GenBank/DDBJ databases">
        <title>The Natural Products Discovery Center: Release of the First 8490 Sequenced Strains for Exploring Actinobacteria Biosynthetic Diversity.</title>
        <authorList>
            <person name="Kalkreuter E."/>
            <person name="Kautsar S.A."/>
            <person name="Yang D."/>
            <person name="Bader C.D."/>
            <person name="Teijaro C.N."/>
            <person name="Fluegel L."/>
            <person name="Davis C.M."/>
            <person name="Simpson J.R."/>
            <person name="Lauterbach L."/>
            <person name="Steele A.D."/>
            <person name="Gui C."/>
            <person name="Meng S."/>
            <person name="Li G."/>
            <person name="Viehrig K."/>
            <person name="Ye F."/>
            <person name="Su P."/>
            <person name="Kiefer A.F."/>
            <person name="Nichols A."/>
            <person name="Cepeda A.J."/>
            <person name="Yan W."/>
            <person name="Fan B."/>
            <person name="Jiang Y."/>
            <person name="Adhikari A."/>
            <person name="Zheng C.-J."/>
            <person name="Schuster L."/>
            <person name="Cowan T.M."/>
            <person name="Smanski M.J."/>
            <person name="Chevrette M.G."/>
            <person name="De Carvalho L.P.S."/>
            <person name="Shen B."/>
        </authorList>
    </citation>
    <scope>NUCLEOTIDE SEQUENCE [LARGE SCALE GENOMIC DNA]</scope>
    <source>
        <strain evidence="7 8">NPDC049639</strain>
    </source>
</reference>
<evidence type="ECO:0000259" key="6">
    <source>
        <dbReference type="PROSITE" id="PS50887"/>
    </source>
</evidence>
<dbReference type="PROSITE" id="PS50883">
    <property type="entry name" value="EAL"/>
    <property type="match status" value="1"/>
</dbReference>
<protein>
    <submittedName>
        <fullName evidence="7">Bifunctional diguanylate cyclase/phosphodiesterase</fullName>
    </submittedName>
</protein>
<dbReference type="InterPro" id="IPR050706">
    <property type="entry name" value="Cyclic-di-GMP_PDE-like"/>
</dbReference>
<dbReference type="PANTHER" id="PTHR33121:SF79">
    <property type="entry name" value="CYCLIC DI-GMP PHOSPHODIESTERASE PDED-RELATED"/>
    <property type="match status" value="1"/>
</dbReference>
<dbReference type="InterPro" id="IPR001633">
    <property type="entry name" value="EAL_dom"/>
</dbReference>
<dbReference type="Gene3D" id="6.10.340.10">
    <property type="match status" value="1"/>
</dbReference>
<feature type="domain" description="EAL" evidence="4">
    <location>
        <begin position="591"/>
        <end position="844"/>
    </location>
</feature>
<name>A0ABW8ASS7_9ACTN</name>
<dbReference type="InterPro" id="IPR035919">
    <property type="entry name" value="EAL_sf"/>
</dbReference>
<keyword evidence="8" id="KW-1185">Reference proteome</keyword>
<sequence length="849" mass="90408">MPGPPIRLARLRGTRLTVRLTVLLLVPVAAFGAVSARVAYGQYSVLEQAEDVQAQAEELSSVGGLAYVLSSGLAWPANRDQIDRALDQISEPGLRASLTEKIFAPGANRIASEREVLRSMDTLGSELLETSDGLAHTSGVLRQVMALQAAYQAASLQARLSVAARAVMGGHRITDGERAVLLEYQARYTAFGDTVVAFGGPSVQDYWKRMSSSSAMRTLNAVVDGETPGPLTARQVMQTTAALEVEDGERDRLHAEVINLAAAQVARDAAQLRARNGHAFYLALLQVLLVGIGMALAALLLARSVTRPLRRVADRARRMQDGDLAVLRTHAPAPAEIAMVTDAFDDLADNVTLVGDQLAALAAGEVEHESLKRTGSGRIGANLKTSVRRLTRSLEARAELESQLRHESTHDRLSGLLNRSSAIVALEQGVARVHRVGGGLAVLSIDLDGLNRVNATFGHATGDEVLRQVAGRIAASVRGGDIVARLGADEFVVIAEVDGIAEAVELAERVVETIATTSVQPISGPGPAVAGAGAAPVSVGGSVGIGITLDGLATPAELMRDAEAAVRRAKAGGGNRIDVFDEALRRQLAYRSSVESALSAAMERGDLRLVYQPITDTSGRVAGLEALCRWVDPELGEVPPTTFVGIAETSTLVVELDRWVFKEAARQMARWQADGLLKGAYLSVNLSGRHLLDPGVVGDVQEALDSSGLDPARLVVEITETVLLDDFLLAADHLEQLRRLGVRVAVDDFGTGFTSVAHLQKLPVDVLKMDRSFIVDLGTERGRSLVRLMVDMAATLHLGLVAEGVETSEQLKQLRAMDCPLIQGHLLGRPMVPDQLRRWASTADLLPAV</sequence>
<dbReference type="PROSITE" id="PS50887">
    <property type="entry name" value="GGDEF"/>
    <property type="match status" value="1"/>
</dbReference>
<dbReference type="SMART" id="SM00267">
    <property type="entry name" value="GGDEF"/>
    <property type="match status" value="1"/>
</dbReference>
<gene>
    <name evidence="7" type="ORF">ACIB24_20425</name>
</gene>
<dbReference type="RefSeq" id="WP_398284027.1">
    <property type="nucleotide sequence ID" value="NZ_JBITLV010000007.1"/>
</dbReference>
<dbReference type="SMART" id="SM00304">
    <property type="entry name" value="HAMP"/>
    <property type="match status" value="1"/>
</dbReference>
<dbReference type="NCBIfam" id="TIGR00254">
    <property type="entry name" value="GGDEF"/>
    <property type="match status" value="1"/>
</dbReference>
<dbReference type="Gene3D" id="3.30.70.270">
    <property type="match status" value="1"/>
</dbReference>
<dbReference type="CDD" id="cd06225">
    <property type="entry name" value="HAMP"/>
    <property type="match status" value="1"/>
</dbReference>
<dbReference type="Pfam" id="PF00672">
    <property type="entry name" value="HAMP"/>
    <property type="match status" value="1"/>
</dbReference>
<organism evidence="7 8">
    <name type="scientific">Spongisporangium articulatum</name>
    <dbReference type="NCBI Taxonomy" id="3362603"/>
    <lineage>
        <taxon>Bacteria</taxon>
        <taxon>Bacillati</taxon>
        <taxon>Actinomycetota</taxon>
        <taxon>Actinomycetes</taxon>
        <taxon>Kineosporiales</taxon>
        <taxon>Kineosporiaceae</taxon>
        <taxon>Spongisporangium</taxon>
    </lineage>
</organism>
<dbReference type="SUPFAM" id="SSF141868">
    <property type="entry name" value="EAL domain-like"/>
    <property type="match status" value="1"/>
</dbReference>
<feature type="domain" description="HAMP" evidence="5">
    <location>
        <begin position="303"/>
        <end position="356"/>
    </location>
</feature>
<dbReference type="InterPro" id="IPR000160">
    <property type="entry name" value="GGDEF_dom"/>
</dbReference>
<dbReference type="Pfam" id="PF00563">
    <property type="entry name" value="EAL"/>
    <property type="match status" value="1"/>
</dbReference>
<evidence type="ECO:0000259" key="5">
    <source>
        <dbReference type="PROSITE" id="PS50885"/>
    </source>
</evidence>
<keyword evidence="1 3" id="KW-0812">Transmembrane</keyword>
<dbReference type="SUPFAM" id="SSF55073">
    <property type="entry name" value="Nucleotide cyclase"/>
    <property type="match status" value="1"/>
</dbReference>
<dbReference type="PANTHER" id="PTHR33121">
    <property type="entry name" value="CYCLIC DI-GMP PHOSPHODIESTERASE PDEF"/>
    <property type="match status" value="1"/>
</dbReference>
<comment type="caution">
    <text evidence="7">The sequence shown here is derived from an EMBL/GenBank/DDBJ whole genome shotgun (WGS) entry which is preliminary data.</text>
</comment>
<evidence type="ECO:0000259" key="4">
    <source>
        <dbReference type="PROSITE" id="PS50883"/>
    </source>
</evidence>
<dbReference type="EMBL" id="JBITLV010000007">
    <property type="protein sequence ID" value="MFI7589437.1"/>
    <property type="molecule type" value="Genomic_DNA"/>
</dbReference>
<dbReference type="SUPFAM" id="SSF158472">
    <property type="entry name" value="HAMP domain-like"/>
    <property type="match status" value="1"/>
</dbReference>
<dbReference type="CDD" id="cd01949">
    <property type="entry name" value="GGDEF"/>
    <property type="match status" value="1"/>
</dbReference>
<evidence type="ECO:0000256" key="1">
    <source>
        <dbReference type="ARBA" id="ARBA00022692"/>
    </source>
</evidence>
<feature type="transmembrane region" description="Helical" evidence="3">
    <location>
        <begin position="279"/>
        <end position="302"/>
    </location>
</feature>
<accession>A0ABW8ASS7</accession>
<dbReference type="Pfam" id="PF00990">
    <property type="entry name" value="GGDEF"/>
    <property type="match status" value="1"/>
</dbReference>
<evidence type="ECO:0000313" key="8">
    <source>
        <dbReference type="Proteomes" id="UP001612915"/>
    </source>
</evidence>
<dbReference type="Proteomes" id="UP001612915">
    <property type="component" value="Unassembled WGS sequence"/>
</dbReference>
<dbReference type="InterPro" id="IPR029787">
    <property type="entry name" value="Nucleotide_cyclase"/>
</dbReference>
<evidence type="ECO:0000256" key="2">
    <source>
        <dbReference type="ARBA" id="ARBA00022989"/>
    </source>
</evidence>
<dbReference type="InterPro" id="IPR043128">
    <property type="entry name" value="Rev_trsase/Diguanyl_cyclase"/>
</dbReference>
<dbReference type="SMART" id="SM00052">
    <property type="entry name" value="EAL"/>
    <property type="match status" value="1"/>
</dbReference>
<dbReference type="InterPro" id="IPR003660">
    <property type="entry name" value="HAMP_dom"/>
</dbReference>
<dbReference type="CDD" id="cd01948">
    <property type="entry name" value="EAL"/>
    <property type="match status" value="1"/>
</dbReference>
<evidence type="ECO:0000313" key="7">
    <source>
        <dbReference type="EMBL" id="MFI7589437.1"/>
    </source>
</evidence>
<dbReference type="PROSITE" id="PS50885">
    <property type="entry name" value="HAMP"/>
    <property type="match status" value="1"/>
</dbReference>
<proteinExistence type="predicted"/>
<dbReference type="Gene3D" id="3.20.20.450">
    <property type="entry name" value="EAL domain"/>
    <property type="match status" value="1"/>
</dbReference>